<dbReference type="PANTHER" id="PTHR10543:SF111">
    <property type="entry name" value="CAROTENOID 9,10(9',10')-CLEAVAGE DIOXYGENASE 1-LIKE"/>
    <property type="match status" value="1"/>
</dbReference>
<accession>A0AAV8SG20</accession>
<feature type="binding site" evidence="5">
    <location>
        <position position="239"/>
    </location>
    <ligand>
        <name>Fe cation</name>
        <dbReference type="ChEBI" id="CHEBI:24875"/>
        <note>catalytic</note>
    </ligand>
</feature>
<feature type="binding site" evidence="5">
    <location>
        <position position="566"/>
    </location>
    <ligand>
        <name>Fe cation</name>
        <dbReference type="ChEBI" id="CHEBI:24875"/>
        <note>catalytic</note>
    </ligand>
</feature>
<reference evidence="6 7" key="1">
    <citation type="submission" date="2021-09" db="EMBL/GenBank/DDBJ databases">
        <title>Genomic insights and catalytic innovation underlie evolution of tropane alkaloids biosynthesis.</title>
        <authorList>
            <person name="Wang Y.-J."/>
            <person name="Tian T."/>
            <person name="Huang J.-P."/>
            <person name="Huang S.-X."/>
        </authorList>
    </citation>
    <scope>NUCLEOTIDE SEQUENCE [LARGE SCALE GENOMIC DNA]</scope>
    <source>
        <strain evidence="6">KIB-2018</strain>
        <tissue evidence="6">Leaf</tissue>
    </source>
</reference>
<dbReference type="AlphaFoldDB" id="A0AAV8SG20"/>
<dbReference type="GO" id="GO:0010436">
    <property type="term" value="F:carotenoid dioxygenase activity"/>
    <property type="evidence" value="ECO:0007669"/>
    <property type="project" value="TreeGrafter"/>
</dbReference>
<dbReference type="Pfam" id="PF03055">
    <property type="entry name" value="RPE65"/>
    <property type="match status" value="1"/>
</dbReference>
<organism evidence="6 7">
    <name type="scientific">Erythroxylum novogranatense</name>
    <dbReference type="NCBI Taxonomy" id="1862640"/>
    <lineage>
        <taxon>Eukaryota</taxon>
        <taxon>Viridiplantae</taxon>
        <taxon>Streptophyta</taxon>
        <taxon>Embryophyta</taxon>
        <taxon>Tracheophyta</taxon>
        <taxon>Spermatophyta</taxon>
        <taxon>Magnoliopsida</taxon>
        <taxon>eudicotyledons</taxon>
        <taxon>Gunneridae</taxon>
        <taxon>Pentapetalae</taxon>
        <taxon>rosids</taxon>
        <taxon>fabids</taxon>
        <taxon>Malpighiales</taxon>
        <taxon>Erythroxylaceae</taxon>
        <taxon>Erythroxylum</taxon>
    </lineage>
</organism>
<keyword evidence="3" id="KW-0223">Dioxygenase</keyword>
<dbReference type="GO" id="GO:0016121">
    <property type="term" value="P:carotene catabolic process"/>
    <property type="evidence" value="ECO:0007669"/>
    <property type="project" value="TreeGrafter"/>
</dbReference>
<comment type="similarity">
    <text evidence="1">Belongs to the carotenoid oxygenase family.</text>
</comment>
<keyword evidence="2 5" id="KW-0479">Metal-binding</keyword>
<evidence type="ECO:0000313" key="6">
    <source>
        <dbReference type="EMBL" id="KAJ8751196.1"/>
    </source>
</evidence>
<dbReference type="InterPro" id="IPR004294">
    <property type="entry name" value="Carotenoid_Oase"/>
</dbReference>
<evidence type="ECO:0000313" key="7">
    <source>
        <dbReference type="Proteomes" id="UP001159364"/>
    </source>
</evidence>
<dbReference type="PANTHER" id="PTHR10543">
    <property type="entry name" value="BETA-CAROTENE DIOXYGENASE"/>
    <property type="match status" value="1"/>
</dbReference>
<evidence type="ECO:0000256" key="1">
    <source>
        <dbReference type="ARBA" id="ARBA00006787"/>
    </source>
</evidence>
<sequence>MGHVLTVFYVEYNQPFFNKWQQLKVKIDVSKSLKNSSRRMLDAVADSIFRFVDVPFHPSQSNFAPVEEIGEAVQVICIEGQIPADFPEGLYVRNGGNPLFGGWKAATSVFGETSQTWAEGEGMLHALYFQKNDLGNWTISYKNKFIETETFKLEKEGNRSIVIPTLTGDSLAVLTAMILNILRFGTTSKYYQNVSVFEHAKKLYVNTENYKAQEIDITTLETIDTWDFDGEWDRPFTSHPKKAPESGELIIMGIDVKKPYYVVGIISADGTKLLHKVDLKFKRSVLSHDIGVTQKYNVIIDHPYIFSTRRVIEGGSFLTYDEKAGARIGVMPRYGDADSVKWFVVEPNCTMHIVNCFDDGNEVVVRGCRANAGIISGPEWGKNKFEWYSKGYKINDYIDGSSENGYLIHRVYEWRLNMATGHVKERYLTTADFSMDFPVINEAFTGLKQKYGYTQVIHSMASSTSGIGKYSAIAKLYFDDYQSTELAKGEKLIETEYHKLPNNVYCTGITFVPKENGVDEDDGWIVTYVHNEESNVSQAYVIDAKAFGSEPAAIINLPHRVPYGFHGTFVSKK</sequence>
<comment type="cofactor">
    <cofactor evidence="5">
        <name>Fe(2+)</name>
        <dbReference type="ChEBI" id="CHEBI:29033"/>
    </cofactor>
    <text evidence="5">Binds 1 Fe(2+) ion per subunit.</text>
</comment>
<dbReference type="EMBL" id="JAIWQS010000011">
    <property type="protein sequence ID" value="KAJ8751196.1"/>
    <property type="molecule type" value="Genomic_DNA"/>
</dbReference>
<keyword evidence="7" id="KW-1185">Reference proteome</keyword>
<keyword evidence="3" id="KW-0560">Oxidoreductase</keyword>
<feature type="binding site" evidence="5">
    <location>
        <position position="352"/>
    </location>
    <ligand>
        <name>Fe cation</name>
        <dbReference type="ChEBI" id="CHEBI:24875"/>
        <note>catalytic</note>
    </ligand>
</feature>
<feature type="binding site" evidence="5">
    <location>
        <position position="288"/>
    </location>
    <ligand>
        <name>Fe cation</name>
        <dbReference type="ChEBI" id="CHEBI:24875"/>
        <note>catalytic</note>
    </ligand>
</feature>
<evidence type="ECO:0000256" key="4">
    <source>
        <dbReference type="ARBA" id="ARBA00023004"/>
    </source>
</evidence>
<evidence type="ECO:0000256" key="5">
    <source>
        <dbReference type="PIRSR" id="PIRSR604294-1"/>
    </source>
</evidence>
<name>A0AAV8SG20_9ROSI</name>
<protein>
    <submittedName>
        <fullName evidence="6">Uncharacterized protein</fullName>
    </submittedName>
</protein>
<dbReference type="GO" id="GO:0046872">
    <property type="term" value="F:metal ion binding"/>
    <property type="evidence" value="ECO:0007669"/>
    <property type="project" value="UniProtKB-KW"/>
</dbReference>
<dbReference type="Proteomes" id="UP001159364">
    <property type="component" value="Linkage Group LG11"/>
</dbReference>
<comment type="caution">
    <text evidence="6">The sequence shown here is derived from an EMBL/GenBank/DDBJ whole genome shotgun (WGS) entry which is preliminary data.</text>
</comment>
<dbReference type="GO" id="GO:0009570">
    <property type="term" value="C:chloroplast stroma"/>
    <property type="evidence" value="ECO:0007669"/>
    <property type="project" value="TreeGrafter"/>
</dbReference>
<proteinExistence type="inferred from homology"/>
<gene>
    <name evidence="6" type="ORF">K2173_016377</name>
</gene>
<evidence type="ECO:0000256" key="3">
    <source>
        <dbReference type="ARBA" id="ARBA00022964"/>
    </source>
</evidence>
<evidence type="ECO:0000256" key="2">
    <source>
        <dbReference type="ARBA" id="ARBA00022723"/>
    </source>
</evidence>
<keyword evidence="4 5" id="KW-0408">Iron</keyword>